<organism evidence="2 3">
    <name type="scientific">Microbispora triticiradicis</name>
    <dbReference type="NCBI Taxonomy" id="2200763"/>
    <lineage>
        <taxon>Bacteria</taxon>
        <taxon>Bacillati</taxon>
        <taxon>Actinomycetota</taxon>
        <taxon>Actinomycetes</taxon>
        <taxon>Streptosporangiales</taxon>
        <taxon>Streptosporangiaceae</taxon>
        <taxon>Microbispora</taxon>
    </lineage>
</organism>
<proteinExistence type="predicted"/>
<evidence type="ECO:0000313" key="2">
    <source>
        <dbReference type="EMBL" id="TLP66628.1"/>
    </source>
</evidence>
<dbReference type="PANTHER" id="PTHR40763:SF5">
    <property type="entry name" value="MEMBRANE PROTEIN"/>
    <property type="match status" value="1"/>
</dbReference>
<name>A0A5R8ZLH3_9ACTN</name>
<dbReference type="Pfam" id="PF08044">
    <property type="entry name" value="DUF1707"/>
    <property type="match status" value="1"/>
</dbReference>
<evidence type="ECO:0000259" key="1">
    <source>
        <dbReference type="Pfam" id="PF08044"/>
    </source>
</evidence>
<keyword evidence="3" id="KW-1185">Reference proteome</keyword>
<dbReference type="AlphaFoldDB" id="A0A5R8ZLH3"/>
<dbReference type="PANTHER" id="PTHR40763">
    <property type="entry name" value="MEMBRANE PROTEIN-RELATED"/>
    <property type="match status" value="1"/>
</dbReference>
<feature type="domain" description="DUF1707" evidence="1">
    <location>
        <begin position="10"/>
        <end position="57"/>
    </location>
</feature>
<protein>
    <submittedName>
        <fullName evidence="2">DUF1707 domain-containing protein</fullName>
    </submittedName>
</protein>
<accession>A0A5R8ZLH3</accession>
<comment type="caution">
    <text evidence="2">The sequence shown here is derived from an EMBL/GenBank/DDBJ whole genome shotgun (WGS) entry which is preliminary data.</text>
</comment>
<dbReference type="EMBL" id="VANP01000001">
    <property type="protein sequence ID" value="TLP66628.1"/>
    <property type="molecule type" value="Genomic_DNA"/>
</dbReference>
<dbReference type="Proteomes" id="UP000309033">
    <property type="component" value="Unassembled WGS sequence"/>
</dbReference>
<dbReference type="OrthoDB" id="3428481at2"/>
<evidence type="ECO:0000313" key="3">
    <source>
        <dbReference type="Proteomes" id="UP000309033"/>
    </source>
</evidence>
<sequence length="178" mass="19350">MSHAMGHVPDRERDRAVELVQQAYADGRLGPAELERRLELALTATASGELEPVVAGLADDEDEDDEVVRIASTGGLIKRVGDWHVPRRLRIDSEYGRVKLDLSQAHIPYPRIDIELRLAYGGATITLPAGASANADGVRIGWGRVTSKAAGRRCPGRLHVQIAGDLPYGSITIRTARR</sequence>
<gene>
    <name evidence="2" type="ORF">FED44_04005</name>
</gene>
<reference evidence="2" key="1">
    <citation type="submission" date="2019-05" db="EMBL/GenBank/DDBJ databases">
        <title>Isolation, diversity and antifungal activity of Actinobacteria from wheat.</title>
        <authorList>
            <person name="Yu B."/>
        </authorList>
    </citation>
    <scope>NUCLEOTIDE SEQUENCE [LARGE SCALE GENOMIC DNA]</scope>
    <source>
        <strain evidence="2">NEAU-HEGS1-5</strain>
    </source>
</reference>
<dbReference type="InterPro" id="IPR012551">
    <property type="entry name" value="DUF1707_SHOCT-like"/>
</dbReference>